<organism evidence="1">
    <name type="scientific">Podoviridae sp. ctzeq1</name>
    <dbReference type="NCBI Taxonomy" id="2826597"/>
    <lineage>
        <taxon>Viruses</taxon>
        <taxon>Duplodnaviria</taxon>
        <taxon>Heunggongvirae</taxon>
        <taxon>Uroviricota</taxon>
        <taxon>Caudoviricetes</taxon>
    </lineage>
</organism>
<sequence>MVDDIIGSCVPCTTRVSDPPPSEPPLAVTTPPPQIGYTFQSYFQCRR</sequence>
<proteinExistence type="predicted"/>
<protein>
    <submittedName>
        <fullName evidence="1">Uncharacterized protein</fullName>
    </submittedName>
</protein>
<dbReference type="EMBL" id="BK014787">
    <property type="protein sequence ID" value="DAD75696.1"/>
    <property type="molecule type" value="Genomic_DNA"/>
</dbReference>
<name>A0A8S5M0M8_9CAUD</name>
<accession>A0A8S5M0M8</accession>
<evidence type="ECO:0000313" key="1">
    <source>
        <dbReference type="EMBL" id="DAD75696.1"/>
    </source>
</evidence>
<reference evidence="1" key="1">
    <citation type="journal article" date="2021" name="Proc. Natl. Acad. Sci. U.S.A.">
        <title>A Catalog of Tens of Thousands of Viruses from Human Metagenomes Reveals Hidden Associations with Chronic Diseases.</title>
        <authorList>
            <person name="Tisza M.J."/>
            <person name="Buck C.B."/>
        </authorList>
    </citation>
    <scope>NUCLEOTIDE SEQUENCE</scope>
    <source>
        <strain evidence="1">Ctzeq1</strain>
    </source>
</reference>